<accession>A0ACC1DC46</accession>
<reference evidence="1 2" key="1">
    <citation type="journal article" date="2021" name="Front. Genet.">
        <title>Chromosome-Level Genome Assembly Reveals Significant Gene Expansion in the Toll and IMD Signaling Pathways of Dendrolimus kikuchii.</title>
        <authorList>
            <person name="Zhou J."/>
            <person name="Wu P."/>
            <person name="Xiong Z."/>
            <person name="Liu N."/>
            <person name="Zhao N."/>
            <person name="Ji M."/>
            <person name="Qiu Y."/>
            <person name="Yang B."/>
        </authorList>
    </citation>
    <scope>NUCLEOTIDE SEQUENCE [LARGE SCALE GENOMIC DNA]</scope>
    <source>
        <strain evidence="1">Ann1</strain>
    </source>
</reference>
<evidence type="ECO:0000313" key="2">
    <source>
        <dbReference type="Proteomes" id="UP000824533"/>
    </source>
</evidence>
<organism evidence="1 2">
    <name type="scientific">Dendrolimus kikuchii</name>
    <dbReference type="NCBI Taxonomy" id="765133"/>
    <lineage>
        <taxon>Eukaryota</taxon>
        <taxon>Metazoa</taxon>
        <taxon>Ecdysozoa</taxon>
        <taxon>Arthropoda</taxon>
        <taxon>Hexapoda</taxon>
        <taxon>Insecta</taxon>
        <taxon>Pterygota</taxon>
        <taxon>Neoptera</taxon>
        <taxon>Endopterygota</taxon>
        <taxon>Lepidoptera</taxon>
        <taxon>Glossata</taxon>
        <taxon>Ditrysia</taxon>
        <taxon>Bombycoidea</taxon>
        <taxon>Lasiocampidae</taxon>
        <taxon>Dendrolimus</taxon>
    </lineage>
</organism>
<protein>
    <submittedName>
        <fullName evidence="1">Uncharacterized protein</fullName>
    </submittedName>
</protein>
<dbReference type="EMBL" id="CM034391">
    <property type="protein sequence ID" value="KAJ0181442.1"/>
    <property type="molecule type" value="Genomic_DNA"/>
</dbReference>
<dbReference type="Proteomes" id="UP000824533">
    <property type="component" value="Linkage Group LG05"/>
</dbReference>
<evidence type="ECO:0000313" key="1">
    <source>
        <dbReference type="EMBL" id="KAJ0181442.1"/>
    </source>
</evidence>
<comment type="caution">
    <text evidence="1">The sequence shown here is derived from an EMBL/GenBank/DDBJ whole genome shotgun (WGS) entry which is preliminary data.</text>
</comment>
<name>A0ACC1DC46_9NEOP</name>
<proteinExistence type="predicted"/>
<sequence>MAYVCVVNSKVSIGHYILTLLHTYIHNFTSVPLRDRHEQQSAIWSLATAVVQLFTTEGPAHSEWKKKDTGVLCLIKDNGKRSYFFRIYCLYRKILIWEHEVYMQIEYKSPRPYLHTFEAEEYMTAFNFAHEDEAKILRNILIEKIELRKIRREERRQRSMVAARPNSQEVQLRRPNGVLPPPPAPIVEREPEPAPLPPPPKTTMNNTNTLKSSKRKGKPRITKADIGMPQNFQHISHVGWDAHKGFDVETTQPNEELLSFFNMAGVSETQLQDEATREFIYSFIETHGGIDAVKEDLHTTNAKPVRSGSSRSAGVGYSPSPAVPPPPAPPVPARSPAMTHPPAPPSRAPPPPPPSRGVPPPPPPVAVVQRNPPPPRPMQPPSTAPPSVPPPPPPGVAPPPPPPPPPPAPSPPPPPAAPPLPAPSDAAAPMDARAALMESIRSGNKTLKRVEVNKPVVEASRSNLLSEIRQGVELKAVSRSESTTGSASRAVATAPACSLAGALARALQERSRAIHSDSDDDMSDDETTSDGEWDD</sequence>
<gene>
    <name evidence="1" type="ORF">K1T71_003527</name>
</gene>
<keyword evidence="2" id="KW-1185">Reference proteome</keyword>